<dbReference type="EMBL" id="JAIWYP010000012">
    <property type="protein sequence ID" value="KAH3723648.1"/>
    <property type="molecule type" value="Genomic_DNA"/>
</dbReference>
<proteinExistence type="predicted"/>
<dbReference type="Proteomes" id="UP000828390">
    <property type="component" value="Unassembled WGS sequence"/>
</dbReference>
<sequence>NYTEPDDNEEVSQQCNSEDVLRAASTTATEYDVMDNGDHDETAKQENSKDEVSAETCTDSKDKRTFRRHRKRSRDQTIHHRRGVPYLPSPHFYIMTPAFTF</sequence>
<reference evidence="2" key="1">
    <citation type="journal article" date="2019" name="bioRxiv">
        <title>The Genome of the Zebra Mussel, Dreissena polymorpha: A Resource for Invasive Species Research.</title>
        <authorList>
            <person name="McCartney M.A."/>
            <person name="Auch B."/>
            <person name="Kono T."/>
            <person name="Mallez S."/>
            <person name="Zhang Y."/>
            <person name="Obille A."/>
            <person name="Becker A."/>
            <person name="Abrahante J.E."/>
            <person name="Garbe J."/>
            <person name="Badalamenti J.P."/>
            <person name="Herman A."/>
            <person name="Mangelson H."/>
            <person name="Liachko I."/>
            <person name="Sullivan S."/>
            <person name="Sone E.D."/>
            <person name="Koren S."/>
            <person name="Silverstein K.A.T."/>
            <person name="Beckman K.B."/>
            <person name="Gohl D.M."/>
        </authorList>
    </citation>
    <scope>NUCLEOTIDE SEQUENCE</scope>
    <source>
        <strain evidence="2">Duluth1</strain>
        <tissue evidence="2">Whole animal</tissue>
    </source>
</reference>
<organism evidence="2 3">
    <name type="scientific">Dreissena polymorpha</name>
    <name type="common">Zebra mussel</name>
    <name type="synonym">Mytilus polymorpha</name>
    <dbReference type="NCBI Taxonomy" id="45954"/>
    <lineage>
        <taxon>Eukaryota</taxon>
        <taxon>Metazoa</taxon>
        <taxon>Spiralia</taxon>
        <taxon>Lophotrochozoa</taxon>
        <taxon>Mollusca</taxon>
        <taxon>Bivalvia</taxon>
        <taxon>Autobranchia</taxon>
        <taxon>Heteroconchia</taxon>
        <taxon>Euheterodonta</taxon>
        <taxon>Imparidentia</taxon>
        <taxon>Neoheterodontei</taxon>
        <taxon>Myida</taxon>
        <taxon>Dreissenoidea</taxon>
        <taxon>Dreissenidae</taxon>
        <taxon>Dreissena</taxon>
    </lineage>
</organism>
<feature type="region of interest" description="Disordered" evidence="1">
    <location>
        <begin position="27"/>
        <end position="86"/>
    </location>
</feature>
<accession>A0A9D4CEC9</accession>
<evidence type="ECO:0000313" key="2">
    <source>
        <dbReference type="EMBL" id="KAH3723648.1"/>
    </source>
</evidence>
<feature type="compositionally biased region" description="Basic and acidic residues" evidence="1">
    <location>
        <begin position="36"/>
        <end position="63"/>
    </location>
</feature>
<feature type="non-terminal residue" evidence="2">
    <location>
        <position position="1"/>
    </location>
</feature>
<evidence type="ECO:0000313" key="3">
    <source>
        <dbReference type="Proteomes" id="UP000828390"/>
    </source>
</evidence>
<feature type="compositionally biased region" description="Basic residues" evidence="1">
    <location>
        <begin position="64"/>
        <end position="83"/>
    </location>
</feature>
<name>A0A9D4CEC9_DREPO</name>
<keyword evidence="3" id="KW-1185">Reference proteome</keyword>
<reference evidence="2" key="2">
    <citation type="submission" date="2020-11" db="EMBL/GenBank/DDBJ databases">
        <authorList>
            <person name="McCartney M.A."/>
            <person name="Auch B."/>
            <person name="Kono T."/>
            <person name="Mallez S."/>
            <person name="Becker A."/>
            <person name="Gohl D.M."/>
            <person name="Silverstein K.A.T."/>
            <person name="Koren S."/>
            <person name="Bechman K.B."/>
            <person name="Herman A."/>
            <person name="Abrahante J.E."/>
            <person name="Garbe J."/>
        </authorList>
    </citation>
    <scope>NUCLEOTIDE SEQUENCE</scope>
    <source>
        <strain evidence="2">Duluth1</strain>
        <tissue evidence="2">Whole animal</tissue>
    </source>
</reference>
<gene>
    <name evidence="2" type="ORF">DPMN_049442</name>
</gene>
<dbReference type="AlphaFoldDB" id="A0A9D4CEC9"/>
<comment type="caution">
    <text evidence="2">The sequence shown here is derived from an EMBL/GenBank/DDBJ whole genome shotgun (WGS) entry which is preliminary data.</text>
</comment>
<evidence type="ECO:0000256" key="1">
    <source>
        <dbReference type="SAM" id="MobiDB-lite"/>
    </source>
</evidence>
<protein>
    <submittedName>
        <fullName evidence="2">Uncharacterized protein</fullName>
    </submittedName>
</protein>